<feature type="active site" evidence="4">
    <location>
        <position position="12"/>
    </location>
</feature>
<feature type="active site" evidence="4">
    <location>
        <position position="39"/>
    </location>
</feature>
<dbReference type="Gene3D" id="3.40.50.180">
    <property type="entry name" value="Methylesterase CheB, C-terminal domain"/>
    <property type="match status" value="1"/>
</dbReference>
<reference evidence="6 7" key="1">
    <citation type="submission" date="2020-10" db="EMBL/GenBank/DDBJ databases">
        <title>Phylogeny of dyella-like bacteria.</title>
        <authorList>
            <person name="Fu J."/>
        </authorList>
    </citation>
    <scope>NUCLEOTIDE SEQUENCE [LARGE SCALE GENOMIC DNA]</scope>
    <source>
        <strain evidence="6 7">KACC 19113</strain>
    </source>
</reference>
<keyword evidence="1 4" id="KW-0378">Hydrolase</keyword>
<dbReference type="PANTHER" id="PTHR42872:SF6">
    <property type="entry name" value="PROTEIN-GLUTAMATE METHYLESTERASE_PROTEIN-GLUTAMINE GLUTAMINASE"/>
    <property type="match status" value="1"/>
</dbReference>
<dbReference type="InterPro" id="IPR035909">
    <property type="entry name" value="CheB_C"/>
</dbReference>
<dbReference type="Proteomes" id="UP001620339">
    <property type="component" value="Unassembled WGS sequence"/>
</dbReference>
<evidence type="ECO:0000256" key="4">
    <source>
        <dbReference type="PROSITE-ProRule" id="PRU00050"/>
    </source>
</evidence>
<keyword evidence="7" id="KW-1185">Reference proteome</keyword>
<keyword evidence="4" id="KW-0145">Chemotaxis</keyword>
<dbReference type="PROSITE" id="PS50122">
    <property type="entry name" value="CHEB"/>
    <property type="match status" value="1"/>
</dbReference>
<dbReference type="Pfam" id="PF01339">
    <property type="entry name" value="CheB_methylest"/>
    <property type="match status" value="1"/>
</dbReference>
<name>A0ABW8J938_9GAMM</name>
<dbReference type="EC" id="3.1.1.61" evidence="2"/>
<organism evidence="6 7">
    <name type="scientific">Rhodanobacter hydrolyticus</name>
    <dbReference type="NCBI Taxonomy" id="2250595"/>
    <lineage>
        <taxon>Bacteria</taxon>
        <taxon>Pseudomonadati</taxon>
        <taxon>Pseudomonadota</taxon>
        <taxon>Gammaproteobacteria</taxon>
        <taxon>Lysobacterales</taxon>
        <taxon>Rhodanobacteraceae</taxon>
        <taxon>Rhodanobacter</taxon>
    </lineage>
</organism>
<comment type="catalytic activity">
    <reaction evidence="3">
        <text>[protein]-L-glutamate 5-O-methyl ester + H2O = L-glutamyl-[protein] + methanol + H(+)</text>
        <dbReference type="Rhea" id="RHEA:23236"/>
        <dbReference type="Rhea" id="RHEA-COMP:10208"/>
        <dbReference type="Rhea" id="RHEA-COMP:10311"/>
        <dbReference type="ChEBI" id="CHEBI:15377"/>
        <dbReference type="ChEBI" id="CHEBI:15378"/>
        <dbReference type="ChEBI" id="CHEBI:17790"/>
        <dbReference type="ChEBI" id="CHEBI:29973"/>
        <dbReference type="ChEBI" id="CHEBI:82795"/>
        <dbReference type="EC" id="3.1.1.61"/>
    </reaction>
</comment>
<evidence type="ECO:0000256" key="2">
    <source>
        <dbReference type="ARBA" id="ARBA00039140"/>
    </source>
</evidence>
<evidence type="ECO:0000259" key="5">
    <source>
        <dbReference type="PROSITE" id="PS50122"/>
    </source>
</evidence>
<proteinExistence type="predicted"/>
<dbReference type="SUPFAM" id="SSF52738">
    <property type="entry name" value="Methylesterase CheB, C-terminal domain"/>
    <property type="match status" value="1"/>
</dbReference>
<feature type="active site" evidence="4">
    <location>
        <position position="132"/>
    </location>
</feature>
<evidence type="ECO:0000313" key="6">
    <source>
        <dbReference type="EMBL" id="MFK2878816.1"/>
    </source>
</evidence>
<evidence type="ECO:0000256" key="3">
    <source>
        <dbReference type="ARBA" id="ARBA00048267"/>
    </source>
</evidence>
<dbReference type="CDD" id="cd16433">
    <property type="entry name" value="CheB"/>
    <property type="match status" value="1"/>
</dbReference>
<dbReference type="InterPro" id="IPR000673">
    <property type="entry name" value="Sig_transdc_resp-reg_Me-estase"/>
</dbReference>
<protein>
    <recommendedName>
        <fullName evidence="2">protein-glutamate methylesterase</fullName>
        <ecNumber evidence="2">3.1.1.61</ecNumber>
    </recommendedName>
</protein>
<dbReference type="PANTHER" id="PTHR42872">
    <property type="entry name" value="PROTEIN-GLUTAMATE METHYLESTERASE/PROTEIN-GLUTAMINE GLUTAMINASE"/>
    <property type="match status" value="1"/>
</dbReference>
<accession>A0ABW8J938</accession>
<feature type="domain" description="CheB-type methylesterase" evidence="5">
    <location>
        <begin position="1"/>
        <end position="180"/>
    </location>
</feature>
<comment type="caution">
    <text evidence="6">The sequence shown here is derived from an EMBL/GenBank/DDBJ whole genome shotgun (WGS) entry which is preliminary data.</text>
</comment>
<sequence length="189" mass="19689">MKRMAAIVLGGSAGGTEALKAVLGGLDPRLPQAVLVCCHTGSETVELLCEMLGHVSQLPVIEAGEREPVRGGVVQVAPAGYHLLVERDFHFTLSADPRVNLSRPSIDVLFASAAAAWRSALIGVVLSGANADGAEGMWELRRLGGCAIVQSPDSALARVMPQAAIDRAGTDHCVPLDAIAPLLNRLCLP</sequence>
<dbReference type="EMBL" id="JADIKK010000008">
    <property type="protein sequence ID" value="MFK2878816.1"/>
    <property type="molecule type" value="Genomic_DNA"/>
</dbReference>
<evidence type="ECO:0000313" key="7">
    <source>
        <dbReference type="Proteomes" id="UP001620339"/>
    </source>
</evidence>
<evidence type="ECO:0000256" key="1">
    <source>
        <dbReference type="ARBA" id="ARBA00022801"/>
    </source>
</evidence>
<gene>
    <name evidence="6" type="ORF">ISP25_17225</name>
</gene>